<dbReference type="PANTHER" id="PTHR31527:SF0">
    <property type="entry name" value="RE64534P"/>
    <property type="match status" value="1"/>
</dbReference>
<accession>A0A318H015</accession>
<dbReference type="Proteomes" id="UP000247781">
    <property type="component" value="Unassembled WGS sequence"/>
</dbReference>
<dbReference type="AlphaFoldDB" id="A0A318H015"/>
<proteinExistence type="predicted"/>
<gene>
    <name evidence="2" type="ORF">C8E89_15510</name>
</gene>
<sequence>MVPAGAGRAVWVRHGEHLRIVDVEGGQVGDLFAFAGADPGEYLSASHTRTSTSRLFPRIGEQFMTNRRRPILTLVADTSPGVHDMLIAACDPERYRTLGAPGHACCADNVHDALAQIGLATDAVPQPVNVFMNIPVGTEGDLSWLPAVSRPGDAVTFAAAMDCAVVLSACPMDLNAINGQRPTSLAIDIMPPNPTAPERI</sequence>
<organism evidence="2 3">
    <name type="scientific">Mycolicibacterium moriokaense</name>
    <dbReference type="NCBI Taxonomy" id="39691"/>
    <lineage>
        <taxon>Bacteria</taxon>
        <taxon>Bacillati</taxon>
        <taxon>Actinomycetota</taxon>
        <taxon>Actinomycetes</taxon>
        <taxon>Mycobacteriales</taxon>
        <taxon>Mycobacteriaceae</taxon>
        <taxon>Mycolicibacterium</taxon>
    </lineage>
</organism>
<reference evidence="3" key="1">
    <citation type="submission" date="2018-05" db="EMBL/GenBank/DDBJ databases">
        <authorList>
            <person name="Deangelis K."/>
            <person name="Huntemann M."/>
            <person name="Clum A."/>
            <person name="Pillay M."/>
            <person name="Palaniappan K."/>
            <person name="Varghese N."/>
            <person name="Mikhailova N."/>
            <person name="Stamatis D."/>
            <person name="Reddy T."/>
            <person name="Daum C."/>
            <person name="Shapiro N."/>
            <person name="Ivanova N."/>
            <person name="Kyrpides N."/>
            <person name="Woyke T."/>
        </authorList>
    </citation>
    <scope>NUCLEOTIDE SEQUENCE [LARGE SCALE GENOMIC DNA]</scope>
    <source>
        <strain evidence="3">GAS496</strain>
    </source>
</reference>
<comment type="caution">
    <text evidence="2">The sequence shown here is derived from an EMBL/GenBank/DDBJ whole genome shotgun (WGS) entry which is preliminary data.</text>
</comment>
<evidence type="ECO:0000313" key="3">
    <source>
        <dbReference type="Proteomes" id="UP000247781"/>
    </source>
</evidence>
<name>A0A318H015_9MYCO</name>
<keyword evidence="3" id="KW-1185">Reference proteome</keyword>
<dbReference type="PANTHER" id="PTHR31527">
    <property type="entry name" value="RE64534P"/>
    <property type="match status" value="1"/>
</dbReference>
<evidence type="ECO:0000313" key="2">
    <source>
        <dbReference type="EMBL" id="PXW95928.1"/>
    </source>
</evidence>
<evidence type="ECO:0000259" key="1">
    <source>
        <dbReference type="Pfam" id="PF09347"/>
    </source>
</evidence>
<dbReference type="EMBL" id="QJJU01000055">
    <property type="protein sequence ID" value="PXW95928.1"/>
    <property type="molecule type" value="Genomic_DNA"/>
</dbReference>
<protein>
    <recommendedName>
        <fullName evidence="1">DUF1989 domain-containing protein</fullName>
    </recommendedName>
</protein>
<feature type="domain" description="DUF1989" evidence="1">
    <location>
        <begin position="2"/>
        <end position="163"/>
    </location>
</feature>
<dbReference type="Pfam" id="PF09347">
    <property type="entry name" value="DUF1989"/>
    <property type="match status" value="1"/>
</dbReference>
<dbReference type="InterPro" id="IPR018959">
    <property type="entry name" value="DUF1989"/>
</dbReference>
<reference evidence="2 3" key="2">
    <citation type="submission" date="2018-06" db="EMBL/GenBank/DDBJ databases">
        <title>Sequencing of bacterial isolates from soil warming experiment in Harvard Forest, Massachusetts, USA.</title>
        <authorList>
            <person name="Deangelis K.PhD."/>
        </authorList>
    </citation>
    <scope>NUCLEOTIDE SEQUENCE [LARGE SCALE GENOMIC DNA]</scope>
    <source>
        <strain evidence="2 3">GAS496</strain>
    </source>
</reference>